<sequence length="147" mass="15444">MFWLLALASIVVGGLLSVQPLINARAASAAGHPIYGAMLSVFVSTLTMIVMSFLLRLPLPDTRALAASPAWTWIGGVIGAFVVLTALTATPRLGAATTVMLFITGQMTAALILDHHGWLGVPVHPIDLPRILGVLCLVAGIVLIRWA</sequence>
<dbReference type="Pfam" id="PF04657">
    <property type="entry name" value="DMT_YdcZ"/>
    <property type="match status" value="1"/>
</dbReference>
<dbReference type="EMBL" id="JBBLZC010000029">
    <property type="protein sequence ID" value="MEK0085534.1"/>
    <property type="molecule type" value="Genomic_DNA"/>
</dbReference>
<dbReference type="RefSeq" id="WP_418161383.1">
    <property type="nucleotide sequence ID" value="NZ_JBBLZC010000029.1"/>
</dbReference>
<evidence type="ECO:0000313" key="2">
    <source>
        <dbReference type="EMBL" id="MEK0085534.1"/>
    </source>
</evidence>
<gene>
    <name evidence="2" type="ORF">U1T56_20470</name>
</gene>
<protein>
    <submittedName>
        <fullName evidence="2">DMT family transporter</fullName>
    </submittedName>
</protein>
<keyword evidence="1" id="KW-1133">Transmembrane helix</keyword>
<comment type="caution">
    <text evidence="2">The sequence shown here is derived from an EMBL/GenBank/DDBJ whole genome shotgun (WGS) entry which is preliminary data.</text>
</comment>
<keyword evidence="1" id="KW-0472">Membrane</keyword>
<reference evidence="2 3" key="1">
    <citation type="submission" date="2024-01" db="EMBL/GenBank/DDBJ databases">
        <title>Multi-omics insights into the function and evolution of sodium benzoate biodegradation pathways in Benzoatithermus flavus gen. nov., sp. nov. from hot spring.</title>
        <authorList>
            <person name="Hu C.-J."/>
            <person name="Li W.-J."/>
        </authorList>
    </citation>
    <scope>NUCLEOTIDE SEQUENCE [LARGE SCALE GENOMIC DNA]</scope>
    <source>
        <strain evidence="2 3">SYSU G07066</strain>
    </source>
</reference>
<name>A0ABU8XX72_9PROT</name>
<keyword evidence="1" id="KW-0812">Transmembrane</keyword>
<dbReference type="PANTHER" id="PTHR34821:SF2">
    <property type="entry name" value="INNER MEMBRANE PROTEIN YDCZ"/>
    <property type="match status" value="1"/>
</dbReference>
<feature type="transmembrane region" description="Helical" evidence="1">
    <location>
        <begin position="67"/>
        <end position="87"/>
    </location>
</feature>
<feature type="transmembrane region" description="Helical" evidence="1">
    <location>
        <begin position="93"/>
        <end position="113"/>
    </location>
</feature>
<feature type="transmembrane region" description="Helical" evidence="1">
    <location>
        <begin position="125"/>
        <end position="146"/>
    </location>
</feature>
<evidence type="ECO:0000313" key="3">
    <source>
        <dbReference type="Proteomes" id="UP001375743"/>
    </source>
</evidence>
<feature type="transmembrane region" description="Helical" evidence="1">
    <location>
        <begin position="34"/>
        <end position="55"/>
    </location>
</feature>
<proteinExistence type="predicted"/>
<dbReference type="InterPro" id="IPR006750">
    <property type="entry name" value="YdcZ"/>
</dbReference>
<dbReference type="Proteomes" id="UP001375743">
    <property type="component" value="Unassembled WGS sequence"/>
</dbReference>
<evidence type="ECO:0000256" key="1">
    <source>
        <dbReference type="SAM" id="Phobius"/>
    </source>
</evidence>
<keyword evidence="3" id="KW-1185">Reference proteome</keyword>
<dbReference type="PANTHER" id="PTHR34821">
    <property type="entry name" value="INNER MEMBRANE PROTEIN YDCZ"/>
    <property type="match status" value="1"/>
</dbReference>
<accession>A0ABU8XX72</accession>
<organism evidence="2 3">
    <name type="scientific">Benzoatithermus flavus</name>
    <dbReference type="NCBI Taxonomy" id="3108223"/>
    <lineage>
        <taxon>Bacteria</taxon>
        <taxon>Pseudomonadati</taxon>
        <taxon>Pseudomonadota</taxon>
        <taxon>Alphaproteobacteria</taxon>
        <taxon>Geminicoccales</taxon>
        <taxon>Geminicoccaceae</taxon>
        <taxon>Benzoatithermus</taxon>
    </lineage>
</organism>